<name>A0A921K8F1_9MICC</name>
<accession>A0A921K8F1</accession>
<evidence type="ECO:0000256" key="2">
    <source>
        <dbReference type="HAMAP-Rule" id="MF_00048"/>
    </source>
</evidence>
<gene>
    <name evidence="3" type="ORF">K8V32_14215</name>
</gene>
<evidence type="ECO:0000313" key="4">
    <source>
        <dbReference type="Proteomes" id="UP000703315"/>
    </source>
</evidence>
<comment type="caution">
    <text evidence="3">The sequence shown here is derived from an EMBL/GenBank/DDBJ whole genome shotgun (WGS) entry which is preliminary data.</text>
</comment>
<dbReference type="HAMAP" id="MF_00048">
    <property type="entry name" value="UPF0102"/>
    <property type="match status" value="1"/>
</dbReference>
<proteinExistence type="inferred from homology"/>
<reference evidence="3" key="1">
    <citation type="journal article" date="2021" name="PeerJ">
        <title>Extensive microbial diversity within the chicken gut microbiome revealed by metagenomics and culture.</title>
        <authorList>
            <person name="Gilroy R."/>
            <person name="Ravi A."/>
            <person name="Getino M."/>
            <person name="Pursley I."/>
            <person name="Horton D.L."/>
            <person name="Alikhan N.F."/>
            <person name="Baker D."/>
            <person name="Gharbi K."/>
            <person name="Hall N."/>
            <person name="Watson M."/>
            <person name="Adriaenssens E.M."/>
            <person name="Foster-Nyarko E."/>
            <person name="Jarju S."/>
            <person name="Secka A."/>
            <person name="Antonio M."/>
            <person name="Oren A."/>
            <person name="Chaudhuri R.R."/>
            <person name="La Ragione R."/>
            <person name="Hildebrand F."/>
            <person name="Pallen M.J."/>
        </authorList>
    </citation>
    <scope>NUCLEOTIDE SEQUENCE</scope>
    <source>
        <strain evidence="3">ChiHjej13B12-14962</strain>
    </source>
</reference>
<dbReference type="PANTHER" id="PTHR34039:SF1">
    <property type="entry name" value="UPF0102 PROTEIN YRAN"/>
    <property type="match status" value="1"/>
</dbReference>
<comment type="similarity">
    <text evidence="1 2">Belongs to the UPF0102 family.</text>
</comment>
<dbReference type="Proteomes" id="UP000703315">
    <property type="component" value="Unassembled WGS sequence"/>
</dbReference>
<dbReference type="EMBL" id="DYXC01000167">
    <property type="protein sequence ID" value="HJF15920.1"/>
    <property type="molecule type" value="Genomic_DNA"/>
</dbReference>
<dbReference type="GO" id="GO:0003676">
    <property type="term" value="F:nucleic acid binding"/>
    <property type="evidence" value="ECO:0007669"/>
    <property type="project" value="InterPro"/>
</dbReference>
<evidence type="ECO:0000313" key="3">
    <source>
        <dbReference type="EMBL" id="HJF15920.1"/>
    </source>
</evidence>
<organism evidence="3 4">
    <name type="scientific">Enteractinococcus helveticum</name>
    <dbReference type="NCBI Taxonomy" id="1837282"/>
    <lineage>
        <taxon>Bacteria</taxon>
        <taxon>Bacillati</taxon>
        <taxon>Actinomycetota</taxon>
        <taxon>Actinomycetes</taxon>
        <taxon>Micrococcales</taxon>
        <taxon>Micrococcaceae</taxon>
    </lineage>
</organism>
<dbReference type="InterPro" id="IPR003509">
    <property type="entry name" value="UPF0102_YraN-like"/>
</dbReference>
<evidence type="ECO:0000256" key="1">
    <source>
        <dbReference type="ARBA" id="ARBA00006738"/>
    </source>
</evidence>
<dbReference type="Pfam" id="PF02021">
    <property type="entry name" value="UPF0102"/>
    <property type="match status" value="1"/>
</dbReference>
<dbReference type="AlphaFoldDB" id="A0A921K8F1"/>
<dbReference type="InterPro" id="IPR011335">
    <property type="entry name" value="Restrct_endonuc-II-like"/>
</dbReference>
<reference evidence="3" key="2">
    <citation type="submission" date="2021-09" db="EMBL/GenBank/DDBJ databases">
        <authorList>
            <person name="Gilroy R."/>
        </authorList>
    </citation>
    <scope>NUCLEOTIDE SEQUENCE</scope>
    <source>
        <strain evidence="3">ChiHjej13B12-14962</strain>
    </source>
</reference>
<dbReference type="PANTHER" id="PTHR34039">
    <property type="entry name" value="UPF0102 PROTEIN YRAN"/>
    <property type="match status" value="1"/>
</dbReference>
<protein>
    <recommendedName>
        <fullName evidence="2">UPF0102 protein K8V32_14215</fullName>
    </recommendedName>
</protein>
<sequence>MTINPSQNDHIALGHYGEEIAIAALTNAGYRILEHNWPAPTGEVDIIAYQRQQLVALEIKTRSGMGFGDPLGSVSATQLRRIQRGLLHYKQAVYPRYAHTSMRIDVVGILIDSNGEITADLLQDVG</sequence>
<dbReference type="SUPFAM" id="SSF52980">
    <property type="entry name" value="Restriction endonuclease-like"/>
    <property type="match status" value="1"/>
</dbReference>
<dbReference type="Gene3D" id="3.40.1350.10">
    <property type="match status" value="1"/>
</dbReference>
<dbReference type="InterPro" id="IPR011856">
    <property type="entry name" value="tRNA_endonuc-like_dom_sf"/>
</dbReference>
<dbReference type="RefSeq" id="WP_303908923.1">
    <property type="nucleotide sequence ID" value="NZ_DYXC01000167.1"/>
</dbReference>